<feature type="region of interest" description="Disordered" evidence="1">
    <location>
        <begin position="334"/>
        <end position="377"/>
    </location>
</feature>
<dbReference type="Proteomes" id="UP001162131">
    <property type="component" value="Unassembled WGS sequence"/>
</dbReference>
<dbReference type="InterPro" id="IPR009050">
    <property type="entry name" value="Globin-like_sf"/>
</dbReference>
<dbReference type="GO" id="GO:0020037">
    <property type="term" value="F:heme binding"/>
    <property type="evidence" value="ECO:0007669"/>
    <property type="project" value="InterPro"/>
</dbReference>
<dbReference type="EMBL" id="CAJZBQ010000059">
    <property type="protein sequence ID" value="CAG9334723.1"/>
    <property type="molecule type" value="Genomic_DNA"/>
</dbReference>
<dbReference type="GO" id="GO:0019825">
    <property type="term" value="F:oxygen binding"/>
    <property type="evidence" value="ECO:0007669"/>
    <property type="project" value="InterPro"/>
</dbReference>
<evidence type="ECO:0000256" key="1">
    <source>
        <dbReference type="SAM" id="MobiDB-lite"/>
    </source>
</evidence>
<keyword evidence="3" id="KW-1185">Reference proteome</keyword>
<dbReference type="InterPro" id="IPR012292">
    <property type="entry name" value="Globin/Proto"/>
</dbReference>
<dbReference type="Gene3D" id="1.10.490.10">
    <property type="entry name" value="Globins"/>
    <property type="match status" value="1"/>
</dbReference>
<proteinExistence type="predicted"/>
<protein>
    <submittedName>
        <fullName evidence="2">Uncharacterized protein</fullName>
    </submittedName>
</protein>
<accession>A0AAU9KBV4</accession>
<organism evidence="2 3">
    <name type="scientific">Blepharisma stoltei</name>
    <dbReference type="NCBI Taxonomy" id="1481888"/>
    <lineage>
        <taxon>Eukaryota</taxon>
        <taxon>Sar</taxon>
        <taxon>Alveolata</taxon>
        <taxon>Ciliophora</taxon>
        <taxon>Postciliodesmatophora</taxon>
        <taxon>Heterotrichea</taxon>
        <taxon>Heterotrichida</taxon>
        <taxon>Blepharismidae</taxon>
        <taxon>Blepharisma</taxon>
    </lineage>
</organism>
<gene>
    <name evidence="2" type="ORF">BSTOLATCC_MIC62265</name>
</gene>
<comment type="caution">
    <text evidence="2">The sequence shown here is derived from an EMBL/GenBank/DDBJ whole genome shotgun (WGS) entry which is preliminary data.</text>
</comment>
<feature type="compositionally biased region" description="Low complexity" evidence="1">
    <location>
        <begin position="354"/>
        <end position="374"/>
    </location>
</feature>
<name>A0AAU9KBV4_9CILI</name>
<evidence type="ECO:0000313" key="3">
    <source>
        <dbReference type="Proteomes" id="UP001162131"/>
    </source>
</evidence>
<feature type="compositionally biased region" description="Polar residues" evidence="1">
    <location>
        <begin position="334"/>
        <end position="343"/>
    </location>
</feature>
<sequence>MDEHKILPASLSFPFKRTSIKSVTTAMSSHLEEESLKRNLSNLPNLPDGQRLGIYSLFAVYANSSDINVNIPTTLIRIDNAASLYLLKTDENGTITSRACSDNDFFYPDRNTKTSRRDVFFYKTLYRESILLNSRESAEFFWKSSTDWPAMIQCCVQCKSKPTSVTRAIWRAGLKTKYCTIINRQQMKHSKGAKKPAAYQKKKSLSILGDFKYTNMILKTSRSVNNPFKVNMTARASISEKPKLERTLSMKNQEFRNPDSQHGLIVNTKAPDSILVVEDPIKAGDLDPIVAEIVDFLNINIYKNQELKGIVLDFIHDKDYKWYLLDCKEISTHNRSPSINSMRKGQPRSKINKSRQSSEVETVSTSSRKSSESSPLKYRSSPIAINISEEKQACPFVIRSPRPPPSPANKSTQGIVERWNRVNQRLEQILNLKPFNEVACADIEEQSIKSYQTRYCLKNIDFGEPSSGSDKSPHLSPPTSNALWTDENNDHINRCFTDAIGRIEEMNMNTELLKVKKQNLVGKYGGDEFWSNFTQSLYKKVMSTECPLRRYFTKNNIDMILNGMNKVFNGCATLQFRRKIKAAHQNLGILEKDFNIYSALFEDTLNEFNIETEDKSMIMSQIRSMRCLICQAPNQ</sequence>
<reference evidence="2" key="1">
    <citation type="submission" date="2021-09" db="EMBL/GenBank/DDBJ databases">
        <authorList>
            <consortium name="AG Swart"/>
            <person name="Singh M."/>
            <person name="Singh A."/>
            <person name="Seah K."/>
            <person name="Emmerich C."/>
        </authorList>
    </citation>
    <scope>NUCLEOTIDE SEQUENCE</scope>
    <source>
        <strain evidence="2">ATCC30299</strain>
    </source>
</reference>
<evidence type="ECO:0000313" key="2">
    <source>
        <dbReference type="EMBL" id="CAG9334723.1"/>
    </source>
</evidence>
<dbReference type="AlphaFoldDB" id="A0AAU9KBV4"/>
<dbReference type="SUPFAM" id="SSF46458">
    <property type="entry name" value="Globin-like"/>
    <property type="match status" value="1"/>
</dbReference>